<sequence length="493" mass="55576">MKLLDLPVELFQAVMAEVVLVRGLKRSLRIRIVCKLFDQEVKEAIFALRMLDNAIIKGRDTPGLFAPYLERRVLQRKDFDKFPRLSVIWRIAERLACKDENGSTSEMALKYYVRELCTFASMSRHRTLKDIFCQQPVEIDGIRFQQCLLAAACYTNKVSLVRQLLKQSTRPYPPNILFDNAVLAAVRGGHRGVLDIIFEIPCIYSRSGSKKELIAALREASRGGQLEMVDYIIHSLPWPFDLEDHLTCFQIEKAFYTPNLEIFRRIMAFRMKSKFHELVNKDLLRNVVSEAIEFGWTDVANHLLHQGYQPLSPRAFVEACRKGYTEIVKTILKNGYEIVGPEMFAAAAAGGYTDTIKLLLDYGADTEGSMATAARMGRTKAVKMLLDHGIELNTGTGVYPAPIVSAIEREDTAMFKLLVHRGAILHTPETGEMAMKLACAQGLDTMRELLEVALSGDLDTSAEDSLEVRGSKKRAAFLPRVVSLLKGRRRAKP</sequence>
<dbReference type="PANTHER" id="PTHR46586">
    <property type="entry name" value="ANKYRIN REPEAT-CONTAINING PROTEIN"/>
    <property type="match status" value="1"/>
</dbReference>
<evidence type="ECO:0000313" key="2">
    <source>
        <dbReference type="Proteomes" id="UP000193144"/>
    </source>
</evidence>
<keyword evidence="2" id="KW-1185">Reference proteome</keyword>
<reference evidence="1 2" key="1">
    <citation type="submission" date="2016-07" db="EMBL/GenBank/DDBJ databases">
        <title>Pervasive Adenine N6-methylation of Active Genes in Fungi.</title>
        <authorList>
            <consortium name="DOE Joint Genome Institute"/>
            <person name="Mondo S.J."/>
            <person name="Dannebaum R.O."/>
            <person name="Kuo R.C."/>
            <person name="Labutti K."/>
            <person name="Haridas S."/>
            <person name="Kuo A."/>
            <person name="Salamov A."/>
            <person name="Ahrendt S.R."/>
            <person name="Lipzen A."/>
            <person name="Sullivan W."/>
            <person name="Andreopoulos W.B."/>
            <person name="Clum A."/>
            <person name="Lindquist E."/>
            <person name="Daum C."/>
            <person name="Ramamoorthy G.K."/>
            <person name="Gryganskyi A."/>
            <person name="Culley D."/>
            <person name="Magnuson J.K."/>
            <person name="James T.Y."/>
            <person name="O'Malley M.A."/>
            <person name="Stajich J.E."/>
            <person name="Spatafora J.W."/>
            <person name="Visel A."/>
            <person name="Grigoriev I.V."/>
        </authorList>
    </citation>
    <scope>NUCLEOTIDE SEQUENCE [LARGE SCALE GENOMIC DNA]</scope>
    <source>
        <strain evidence="1 2">CBS 115471</strain>
    </source>
</reference>
<dbReference type="InterPro" id="IPR002110">
    <property type="entry name" value="Ankyrin_rpt"/>
</dbReference>
<dbReference type="EMBL" id="MCFA01000308">
    <property type="protein sequence ID" value="ORX94428.1"/>
    <property type="molecule type" value="Genomic_DNA"/>
</dbReference>
<dbReference type="Proteomes" id="UP000193144">
    <property type="component" value="Unassembled WGS sequence"/>
</dbReference>
<gene>
    <name evidence="1" type="ORF">BCR34DRAFT_608274</name>
</gene>
<organism evidence="1 2">
    <name type="scientific">Clohesyomyces aquaticus</name>
    <dbReference type="NCBI Taxonomy" id="1231657"/>
    <lineage>
        <taxon>Eukaryota</taxon>
        <taxon>Fungi</taxon>
        <taxon>Dikarya</taxon>
        <taxon>Ascomycota</taxon>
        <taxon>Pezizomycotina</taxon>
        <taxon>Dothideomycetes</taxon>
        <taxon>Pleosporomycetidae</taxon>
        <taxon>Pleosporales</taxon>
        <taxon>Lindgomycetaceae</taxon>
        <taxon>Clohesyomyces</taxon>
    </lineage>
</organism>
<dbReference type="Gene3D" id="1.25.40.20">
    <property type="entry name" value="Ankyrin repeat-containing domain"/>
    <property type="match status" value="1"/>
</dbReference>
<dbReference type="InterPro" id="IPR036770">
    <property type="entry name" value="Ankyrin_rpt-contain_sf"/>
</dbReference>
<dbReference type="InterPro" id="IPR052050">
    <property type="entry name" value="SecEffector_AnkRepeat"/>
</dbReference>
<dbReference type="PANTHER" id="PTHR46586:SF3">
    <property type="entry name" value="ANKYRIN REPEAT-CONTAINING PROTEIN"/>
    <property type="match status" value="1"/>
</dbReference>
<dbReference type="SUPFAM" id="SSF140860">
    <property type="entry name" value="Pseudo ankyrin repeat-like"/>
    <property type="match status" value="1"/>
</dbReference>
<dbReference type="Pfam" id="PF12796">
    <property type="entry name" value="Ank_2"/>
    <property type="match status" value="1"/>
</dbReference>
<dbReference type="AlphaFoldDB" id="A0A1Y1Y8X4"/>
<proteinExistence type="predicted"/>
<evidence type="ECO:0000313" key="1">
    <source>
        <dbReference type="EMBL" id="ORX94428.1"/>
    </source>
</evidence>
<dbReference type="OrthoDB" id="3799861at2759"/>
<comment type="caution">
    <text evidence="1">The sequence shown here is derived from an EMBL/GenBank/DDBJ whole genome shotgun (WGS) entry which is preliminary data.</text>
</comment>
<dbReference type="STRING" id="1231657.A0A1Y1Y8X4"/>
<accession>A0A1Y1Y8X4</accession>
<name>A0A1Y1Y8X4_9PLEO</name>
<dbReference type="SUPFAM" id="SSF48403">
    <property type="entry name" value="Ankyrin repeat"/>
    <property type="match status" value="1"/>
</dbReference>
<protein>
    <submittedName>
        <fullName evidence="1">Ankyrin repeat-containing domain protein</fullName>
    </submittedName>
</protein>